<keyword evidence="6" id="KW-1185">Reference proteome</keyword>
<feature type="compositionally biased region" description="Polar residues" evidence="3">
    <location>
        <begin position="1"/>
        <end position="16"/>
    </location>
</feature>
<sequence>MTTPYKQVSQTNQATPEMSHMPYPQQGQPIYSPTGVPPQPVQQFNNYNYNGSTVSYPNASVNNSYANLAGGQVRAQNPPGNNPQNVPAKNKKQIHTAFFSNVPFNISLDKFKEFVSEYGDIANMYSLINEKGIAFVTYYDIRNAVKAVEQANDKILNGRNIRTNYANRSSFPHCDPRATCACLLVSCESASSPDGSSEKSKSDTKVTIHDVIGFMKDFGEIQSVTPCETPGQFLVKFYDIRDAQKAMANTCVTIRNEIVNLDFYIDEKENEPQQQQQPKPIKNKNLLYNSMKQPFPYQPMPGMQPGMQPYAPMPQQMQGYQQGYSQQYQAYSPQPPMNYGQQMPPPQPTYGQPIQPGNIMAKPQSTSPASEEKTAALMKLKAFLKNK</sequence>
<dbReference type="GeneID" id="94844768"/>
<evidence type="ECO:0000256" key="1">
    <source>
        <dbReference type="ARBA" id="ARBA00022884"/>
    </source>
</evidence>
<evidence type="ECO:0000256" key="3">
    <source>
        <dbReference type="SAM" id="MobiDB-lite"/>
    </source>
</evidence>
<evidence type="ECO:0000313" key="5">
    <source>
        <dbReference type="EMBL" id="OHS98479.1"/>
    </source>
</evidence>
<reference evidence="5" key="1">
    <citation type="submission" date="2016-10" db="EMBL/GenBank/DDBJ databases">
        <authorList>
            <person name="Benchimol M."/>
            <person name="Almeida L.G."/>
            <person name="Vasconcelos A.T."/>
            <person name="Perreira-Neves A."/>
            <person name="Rosa I.A."/>
            <person name="Tasca T."/>
            <person name="Bogo M.R."/>
            <person name="de Souza W."/>
        </authorList>
    </citation>
    <scope>NUCLEOTIDE SEQUENCE [LARGE SCALE GENOMIC DNA]</scope>
    <source>
        <strain evidence="5">K</strain>
    </source>
</reference>
<dbReference type="AlphaFoldDB" id="A0A1J4JJG2"/>
<evidence type="ECO:0000259" key="4">
    <source>
        <dbReference type="PROSITE" id="PS50102"/>
    </source>
</evidence>
<dbReference type="GO" id="GO:0005634">
    <property type="term" value="C:nucleus"/>
    <property type="evidence" value="ECO:0007669"/>
    <property type="project" value="TreeGrafter"/>
</dbReference>
<evidence type="ECO:0000256" key="2">
    <source>
        <dbReference type="PROSITE-ProRule" id="PRU00176"/>
    </source>
</evidence>
<dbReference type="InterPro" id="IPR035979">
    <property type="entry name" value="RBD_domain_sf"/>
</dbReference>
<dbReference type="InterPro" id="IPR012677">
    <property type="entry name" value="Nucleotide-bd_a/b_plait_sf"/>
</dbReference>
<accession>A0A1J4JJG2</accession>
<dbReference type="Pfam" id="PF00076">
    <property type="entry name" value="RRM_1"/>
    <property type="match status" value="1"/>
</dbReference>
<comment type="caution">
    <text evidence="5">The sequence shown here is derived from an EMBL/GenBank/DDBJ whole genome shotgun (WGS) entry which is preliminary data.</text>
</comment>
<protein>
    <recommendedName>
        <fullName evidence="4">RRM domain-containing protein</fullName>
    </recommendedName>
</protein>
<feature type="region of interest" description="Disordered" evidence="3">
    <location>
        <begin position="339"/>
        <end position="372"/>
    </location>
</feature>
<dbReference type="RefSeq" id="XP_068351616.1">
    <property type="nucleotide sequence ID" value="XM_068510064.1"/>
</dbReference>
<feature type="region of interest" description="Disordered" evidence="3">
    <location>
        <begin position="1"/>
        <end position="39"/>
    </location>
</feature>
<dbReference type="VEuPathDB" id="TrichDB:TRFO_35107"/>
<dbReference type="GO" id="GO:0003729">
    <property type="term" value="F:mRNA binding"/>
    <property type="evidence" value="ECO:0007669"/>
    <property type="project" value="TreeGrafter"/>
</dbReference>
<dbReference type="Gene3D" id="3.30.70.330">
    <property type="match status" value="2"/>
</dbReference>
<dbReference type="GO" id="GO:0005737">
    <property type="term" value="C:cytoplasm"/>
    <property type="evidence" value="ECO:0007669"/>
    <property type="project" value="TreeGrafter"/>
</dbReference>
<proteinExistence type="predicted"/>
<name>A0A1J4JJG2_9EUKA</name>
<dbReference type="InterPro" id="IPR050374">
    <property type="entry name" value="RRT5_SRSF_SR"/>
</dbReference>
<evidence type="ECO:0000313" key="6">
    <source>
        <dbReference type="Proteomes" id="UP000179807"/>
    </source>
</evidence>
<dbReference type="EMBL" id="MLAK01001053">
    <property type="protein sequence ID" value="OHS98479.1"/>
    <property type="molecule type" value="Genomic_DNA"/>
</dbReference>
<dbReference type="OrthoDB" id="439808at2759"/>
<dbReference type="Proteomes" id="UP000179807">
    <property type="component" value="Unassembled WGS sequence"/>
</dbReference>
<dbReference type="SUPFAM" id="SSF54928">
    <property type="entry name" value="RNA-binding domain, RBD"/>
    <property type="match status" value="1"/>
</dbReference>
<dbReference type="SMART" id="SM00360">
    <property type="entry name" value="RRM"/>
    <property type="match status" value="2"/>
</dbReference>
<keyword evidence="1 2" id="KW-0694">RNA-binding</keyword>
<dbReference type="PROSITE" id="PS50102">
    <property type="entry name" value="RRM"/>
    <property type="match status" value="1"/>
</dbReference>
<feature type="domain" description="RRM" evidence="4">
    <location>
        <begin position="95"/>
        <end position="168"/>
    </location>
</feature>
<dbReference type="InterPro" id="IPR000504">
    <property type="entry name" value="RRM_dom"/>
</dbReference>
<dbReference type="PANTHER" id="PTHR23003">
    <property type="entry name" value="RNA RECOGNITION MOTIF RRM DOMAIN CONTAINING PROTEIN"/>
    <property type="match status" value="1"/>
</dbReference>
<gene>
    <name evidence="5" type="ORF">TRFO_35107</name>
</gene>
<organism evidence="5 6">
    <name type="scientific">Tritrichomonas foetus</name>
    <dbReference type="NCBI Taxonomy" id="1144522"/>
    <lineage>
        <taxon>Eukaryota</taxon>
        <taxon>Metamonada</taxon>
        <taxon>Parabasalia</taxon>
        <taxon>Tritrichomonadida</taxon>
        <taxon>Tritrichomonadidae</taxon>
        <taxon>Tritrichomonas</taxon>
    </lineage>
</organism>